<dbReference type="NCBIfam" id="TIGR00121">
    <property type="entry name" value="birA_ligase"/>
    <property type="match status" value="1"/>
</dbReference>
<feature type="compositionally biased region" description="Polar residues" evidence="3">
    <location>
        <begin position="334"/>
        <end position="344"/>
    </location>
</feature>
<dbReference type="InterPro" id="IPR003142">
    <property type="entry name" value="BPL_C"/>
</dbReference>
<dbReference type="PANTHER" id="PTHR12835:SF5">
    <property type="entry name" value="BIOTIN--PROTEIN LIGASE"/>
    <property type="match status" value="1"/>
</dbReference>
<comment type="similarity">
    <text evidence="1">Belongs to the biotin--protein ligase family.</text>
</comment>
<comment type="caution">
    <text evidence="5">The sequence shown here is derived from an EMBL/GenBank/DDBJ whole genome shotgun (WGS) entry which is preliminary data.</text>
</comment>
<dbReference type="Gene3D" id="3.30.930.10">
    <property type="entry name" value="Bira Bifunctional Protein, Domain 2"/>
    <property type="match status" value="1"/>
</dbReference>
<dbReference type="InterPro" id="IPR004408">
    <property type="entry name" value="Biotin_CoA_COase_ligase"/>
</dbReference>
<feature type="compositionally biased region" description="Polar residues" evidence="3">
    <location>
        <begin position="270"/>
        <end position="318"/>
    </location>
</feature>
<dbReference type="PANTHER" id="PTHR12835">
    <property type="entry name" value="BIOTIN PROTEIN LIGASE"/>
    <property type="match status" value="1"/>
</dbReference>
<feature type="domain" description="BPL/LPL catalytic" evidence="4">
    <location>
        <begin position="668"/>
        <end position="853"/>
    </location>
</feature>
<feature type="compositionally biased region" description="Low complexity" evidence="3">
    <location>
        <begin position="319"/>
        <end position="333"/>
    </location>
</feature>
<gene>
    <name evidence="5" type="ORF">GE061_019401</name>
</gene>
<name>A0A8S9X9P6_APOLU</name>
<evidence type="ECO:0000259" key="4">
    <source>
        <dbReference type="PROSITE" id="PS51733"/>
    </source>
</evidence>
<evidence type="ECO:0000256" key="2">
    <source>
        <dbReference type="ARBA" id="ARBA00022598"/>
    </source>
</evidence>
<evidence type="ECO:0000313" key="5">
    <source>
        <dbReference type="EMBL" id="KAF6205234.1"/>
    </source>
</evidence>
<evidence type="ECO:0000256" key="3">
    <source>
        <dbReference type="SAM" id="MobiDB-lite"/>
    </source>
</evidence>
<dbReference type="GO" id="GO:0004077">
    <property type="term" value="F:biotin--[biotin carboxyl-carrier protein] ligase activity"/>
    <property type="evidence" value="ECO:0007669"/>
    <property type="project" value="InterPro"/>
</dbReference>
<protein>
    <recommendedName>
        <fullName evidence="4">BPL/LPL catalytic domain-containing protein</fullName>
    </recommendedName>
</protein>
<dbReference type="Pfam" id="PF02237">
    <property type="entry name" value="BPL_C"/>
    <property type="match status" value="1"/>
</dbReference>
<organism evidence="5 6">
    <name type="scientific">Apolygus lucorum</name>
    <name type="common">Small green plant bug</name>
    <name type="synonym">Lygocoris lucorum</name>
    <dbReference type="NCBI Taxonomy" id="248454"/>
    <lineage>
        <taxon>Eukaryota</taxon>
        <taxon>Metazoa</taxon>
        <taxon>Ecdysozoa</taxon>
        <taxon>Arthropoda</taxon>
        <taxon>Hexapoda</taxon>
        <taxon>Insecta</taxon>
        <taxon>Pterygota</taxon>
        <taxon>Neoptera</taxon>
        <taxon>Paraneoptera</taxon>
        <taxon>Hemiptera</taxon>
        <taxon>Heteroptera</taxon>
        <taxon>Panheteroptera</taxon>
        <taxon>Cimicomorpha</taxon>
        <taxon>Miridae</taxon>
        <taxon>Mirini</taxon>
        <taxon>Apolygus</taxon>
    </lineage>
</organism>
<dbReference type="PROSITE" id="PS51733">
    <property type="entry name" value="BPL_LPL_CATALYTIC"/>
    <property type="match status" value="1"/>
</dbReference>
<dbReference type="AlphaFoldDB" id="A0A8S9X9P6"/>
<feature type="region of interest" description="Disordered" evidence="3">
    <location>
        <begin position="264"/>
        <end position="344"/>
    </location>
</feature>
<dbReference type="InterPro" id="IPR004143">
    <property type="entry name" value="BPL_LPL_catalytic"/>
</dbReference>
<keyword evidence="2" id="KW-0436">Ligase</keyword>
<dbReference type="SUPFAM" id="SSF55681">
    <property type="entry name" value="Class II aaRS and biotin synthetases"/>
    <property type="match status" value="1"/>
</dbReference>
<dbReference type="Pfam" id="PF03099">
    <property type="entry name" value="BPL_LplA_LipB"/>
    <property type="match status" value="1"/>
</dbReference>
<keyword evidence="6" id="KW-1185">Reference proteome</keyword>
<dbReference type="OrthoDB" id="10250105at2759"/>
<dbReference type="Proteomes" id="UP000466442">
    <property type="component" value="Linkage Group LG9"/>
</dbReference>
<accession>A0A8S9X9P6</accession>
<dbReference type="InterPro" id="IPR045864">
    <property type="entry name" value="aa-tRNA-synth_II/BPL/LPL"/>
</dbReference>
<evidence type="ECO:0000313" key="6">
    <source>
        <dbReference type="Proteomes" id="UP000466442"/>
    </source>
</evidence>
<sequence>MPNVDKSAGNSLEILPKQCSSLKQKFEVNGVLSDQCMNYKSGHIVDFFWYQANKKAVSVFPKQILDVSGWILVLKRKTHLPIQFTDCTSQISKEDAIYVLVEANYLTCSFDYRGKTIELDKYGTPLAWHASDRLSLLIETDERKLSQLLLTFMQNEVALENGIHILRILTVEPLGSPYKIGNDHTVPETYAKLNERCSGPELRNSFLDRWRAHVSMLCTFCEAVSQVKENQQDISVRHPGSGVGAVKLMPSGTAIGVSPDVLDLSKESHNTSNDESLVSAESYQNPPSDDITRCSSGQSSHISTEMSTAQGSTRQVADSSTTSMSSIRSLPSTPRRTVCSTPVNSSTKTPNIIIFSDSPSASECVKAALELTLVKDRYVIHKLTFAEMLSTTWLDDAVMVVVHGNVPASFNPVVMNYLAKGSGSLLCLCSDFLGCILPMFHTAEVRPNELVHCSYKSWKHVPLMHHVFCYQPTPSDPKFSYDEQASLRAIPESVVVKDSNGKSHKLKIDVLGVEETWQTPSLLLVAFTDVASKVVFSQVHLETAPDQFEDTDNKREALRNSDKARLEILSDVLSSHLELKCAPKKNSSIGYSLGYFLGNHEAKQELIEKLKEDKKIENNVLTNGPVNMKFCGKGVTPPPPSESMLPILVHSCPESFSTVEYFENLKTESIGRLVIFSEVMSSCLTVIENLDLAHGIAVIPYYQTKGVGRSGNTWLSPKGCAMFTIQVHIPLKSYLGQHLPIMQFIATLAIVASICELPNLEELDVGIKWPNDVYVNKTSKIGGVAVKTTIFGDKAVVNMGCGINLNNKEPTVCLNDVISSLSKEKNVKIPRLSFEKYFSSVFNKMEQVINMFNEGRLDEFYQTYYRYWLHSDAEVRVTNEDKSTQLVKITGIDSFGFLTVENSKGATMTVQPDGNSFDMMAGLISPKLSQ</sequence>
<reference evidence="5" key="1">
    <citation type="journal article" date="2021" name="Mol. Ecol. Resour.">
        <title>Apolygus lucorum genome provides insights into omnivorousness and mesophyll feeding.</title>
        <authorList>
            <person name="Liu Y."/>
            <person name="Liu H."/>
            <person name="Wang H."/>
            <person name="Huang T."/>
            <person name="Liu B."/>
            <person name="Yang B."/>
            <person name="Yin L."/>
            <person name="Li B."/>
            <person name="Zhang Y."/>
            <person name="Zhang S."/>
            <person name="Jiang F."/>
            <person name="Zhang X."/>
            <person name="Ren Y."/>
            <person name="Wang B."/>
            <person name="Wang S."/>
            <person name="Lu Y."/>
            <person name="Wu K."/>
            <person name="Fan W."/>
            <person name="Wang G."/>
        </authorList>
    </citation>
    <scope>NUCLEOTIDE SEQUENCE</scope>
    <source>
        <strain evidence="5">12Hb</strain>
    </source>
</reference>
<proteinExistence type="inferred from homology"/>
<dbReference type="EMBL" id="WIXP02000009">
    <property type="protein sequence ID" value="KAF6205234.1"/>
    <property type="molecule type" value="Genomic_DNA"/>
</dbReference>
<dbReference type="GO" id="GO:0005737">
    <property type="term" value="C:cytoplasm"/>
    <property type="evidence" value="ECO:0007669"/>
    <property type="project" value="TreeGrafter"/>
</dbReference>
<evidence type="ECO:0000256" key="1">
    <source>
        <dbReference type="ARBA" id="ARBA00009934"/>
    </source>
</evidence>